<organism evidence="1 2">
    <name type="scientific">Hypsizygus marmoreus</name>
    <name type="common">White beech mushroom</name>
    <name type="synonym">Agaricus marmoreus</name>
    <dbReference type="NCBI Taxonomy" id="39966"/>
    <lineage>
        <taxon>Eukaryota</taxon>
        <taxon>Fungi</taxon>
        <taxon>Dikarya</taxon>
        <taxon>Basidiomycota</taxon>
        <taxon>Agaricomycotina</taxon>
        <taxon>Agaricomycetes</taxon>
        <taxon>Agaricomycetidae</taxon>
        <taxon>Agaricales</taxon>
        <taxon>Tricholomatineae</taxon>
        <taxon>Lyophyllaceae</taxon>
        <taxon>Hypsizygus</taxon>
    </lineage>
</organism>
<dbReference type="AlphaFoldDB" id="A0A369J6B2"/>
<accession>A0A369J6B2</accession>
<dbReference type="InParanoid" id="A0A369J6B2"/>
<keyword evidence="2" id="KW-1185">Reference proteome</keyword>
<name>A0A369J6B2_HYPMA</name>
<evidence type="ECO:0000313" key="2">
    <source>
        <dbReference type="Proteomes" id="UP000076154"/>
    </source>
</evidence>
<evidence type="ECO:0000313" key="1">
    <source>
        <dbReference type="EMBL" id="RDB16127.1"/>
    </source>
</evidence>
<dbReference type="Proteomes" id="UP000076154">
    <property type="component" value="Unassembled WGS sequence"/>
</dbReference>
<sequence length="163" mass="18127">MLIPPFESPTPSSPDKVAHARSMDVYLHNAKRYCTAISSRESRTSLAAVYNDMNSSHTDHVSASLQNQTQNEKFTLIACSGLGRKRMVMHVNPEGLIMAMLSEIVFLASQARRILRMHGALGLQAAVRPLEELSEVMILINTLFAEIQGTTASTIHRRYTPLF</sequence>
<gene>
    <name evidence="1" type="ORF">Hypma_003374</name>
</gene>
<comment type="caution">
    <text evidence="1">The sequence shown here is derived from an EMBL/GenBank/DDBJ whole genome shotgun (WGS) entry which is preliminary data.</text>
</comment>
<dbReference type="EMBL" id="LUEZ02000132">
    <property type="protein sequence ID" value="RDB16127.1"/>
    <property type="molecule type" value="Genomic_DNA"/>
</dbReference>
<protein>
    <submittedName>
        <fullName evidence="1">Uncharacterized protein</fullName>
    </submittedName>
</protein>
<reference evidence="1" key="1">
    <citation type="submission" date="2018-04" db="EMBL/GenBank/DDBJ databases">
        <title>Whole genome sequencing of Hypsizygus marmoreus.</title>
        <authorList>
            <person name="Choi I.-G."/>
            <person name="Min B."/>
            <person name="Kim J.-G."/>
            <person name="Kim S."/>
            <person name="Oh Y.-L."/>
            <person name="Kong W.-S."/>
            <person name="Park H."/>
            <person name="Jeong J."/>
            <person name="Song E.-S."/>
        </authorList>
    </citation>
    <scope>NUCLEOTIDE SEQUENCE [LARGE SCALE GENOMIC DNA]</scope>
    <source>
        <strain evidence="1">51987-8</strain>
    </source>
</reference>
<proteinExistence type="predicted"/>